<dbReference type="EMBL" id="BDSP01000248">
    <property type="protein sequence ID" value="GAX26607.1"/>
    <property type="molecule type" value="Genomic_DNA"/>
</dbReference>
<protein>
    <recommendedName>
        <fullName evidence="6">Niemann-Pick C1 N-terminal domain-containing protein</fullName>
    </recommendedName>
</protein>
<dbReference type="InParanoid" id="A0A1Z5KK79"/>
<name>A0A1Z5KK79_FISSO</name>
<gene>
    <name evidence="4" type="ORF">FisN_21Lh076</name>
</gene>
<feature type="region of interest" description="Disordered" evidence="1">
    <location>
        <begin position="495"/>
        <end position="529"/>
    </location>
</feature>
<sequence length="529" mass="59424">MRLKLGVILGCLGFTYGGSFAEDVVRSSLRNGRAQQQQMAIKNELLARAIPMTKYRKLLEDHGLSMPSRELQDQNNNQQLYSFSGYAIKYATCQPVQYFSEDVIRAGEHSPMLTQDIVVLRLCPSNVCSSSSRYGCHYNFAEYALTLSDYLEVMLQFRGYQRENVCAWCEQCAADEYNLNQSGNRRRLEDNGVQDNAQENNNADQQQEQANQNNEANQENNANQENYANAEQGNNDNQEDNNAEQANNGNQNNNANQVNNENQSGAEGCGKYFDTYCTDYASECVNNNQDGGNEDSSYVDYDLYLGYLGCTEAAYNGYGYYVRPTCDGKEKTIRMAVYYDQYCSRTAEGVNIKSLGLGFHQNAFQEFYSPDCIDCSESQYPPYFDTGSAFCNNLHSASAKCTGDLMYDLFDGEADQSSECTFIEGIRFGAYDSSGSLSTSHSNNVWNAEASRMQNIMVVISLGMVVFFIIYACYLHHAMTNLLIKSLSHRELLPVSRQQRRRQTGDNSVVTGKRRPSEDLDDGLSTGSF</sequence>
<reference evidence="4 5" key="1">
    <citation type="journal article" date="2015" name="Plant Cell">
        <title>Oil accumulation by the oleaginous diatom Fistulifera solaris as revealed by the genome and transcriptome.</title>
        <authorList>
            <person name="Tanaka T."/>
            <person name="Maeda Y."/>
            <person name="Veluchamy A."/>
            <person name="Tanaka M."/>
            <person name="Abida H."/>
            <person name="Marechal E."/>
            <person name="Bowler C."/>
            <person name="Muto M."/>
            <person name="Sunaga Y."/>
            <person name="Tanaka M."/>
            <person name="Yoshino T."/>
            <person name="Taniguchi T."/>
            <person name="Fukuda Y."/>
            <person name="Nemoto M."/>
            <person name="Matsumoto M."/>
            <person name="Wong P.S."/>
            <person name="Aburatani S."/>
            <person name="Fujibuchi W."/>
        </authorList>
    </citation>
    <scope>NUCLEOTIDE SEQUENCE [LARGE SCALE GENOMIC DNA]</scope>
    <source>
        <strain evidence="4 5">JPCC DA0580</strain>
    </source>
</reference>
<keyword evidence="2" id="KW-0812">Transmembrane</keyword>
<keyword evidence="5" id="KW-1185">Reference proteome</keyword>
<feature type="compositionally biased region" description="Low complexity" evidence="1">
    <location>
        <begin position="195"/>
        <end position="236"/>
    </location>
</feature>
<organism evidence="4 5">
    <name type="scientific">Fistulifera solaris</name>
    <name type="common">Oleaginous diatom</name>
    <dbReference type="NCBI Taxonomy" id="1519565"/>
    <lineage>
        <taxon>Eukaryota</taxon>
        <taxon>Sar</taxon>
        <taxon>Stramenopiles</taxon>
        <taxon>Ochrophyta</taxon>
        <taxon>Bacillariophyta</taxon>
        <taxon>Bacillariophyceae</taxon>
        <taxon>Bacillariophycidae</taxon>
        <taxon>Naviculales</taxon>
        <taxon>Naviculaceae</taxon>
        <taxon>Fistulifera</taxon>
    </lineage>
</organism>
<feature type="transmembrane region" description="Helical" evidence="2">
    <location>
        <begin position="456"/>
        <end position="475"/>
    </location>
</feature>
<dbReference type="AlphaFoldDB" id="A0A1Z5KK79"/>
<comment type="caution">
    <text evidence="4">The sequence shown here is derived from an EMBL/GenBank/DDBJ whole genome shotgun (WGS) entry which is preliminary data.</text>
</comment>
<evidence type="ECO:0000256" key="3">
    <source>
        <dbReference type="SAM" id="SignalP"/>
    </source>
</evidence>
<feature type="signal peptide" evidence="3">
    <location>
        <begin position="1"/>
        <end position="21"/>
    </location>
</feature>
<keyword evidence="2" id="KW-0472">Membrane</keyword>
<evidence type="ECO:0000256" key="2">
    <source>
        <dbReference type="SAM" id="Phobius"/>
    </source>
</evidence>
<evidence type="ECO:0008006" key="6">
    <source>
        <dbReference type="Google" id="ProtNLM"/>
    </source>
</evidence>
<feature type="chain" id="PRO_5012938821" description="Niemann-Pick C1 N-terminal domain-containing protein" evidence="3">
    <location>
        <begin position="22"/>
        <end position="529"/>
    </location>
</feature>
<keyword evidence="2" id="KW-1133">Transmembrane helix</keyword>
<dbReference type="Proteomes" id="UP000198406">
    <property type="component" value="Unassembled WGS sequence"/>
</dbReference>
<feature type="compositionally biased region" description="Low complexity" evidence="1">
    <location>
        <begin position="243"/>
        <end position="262"/>
    </location>
</feature>
<dbReference type="OrthoDB" id="45505at2759"/>
<evidence type="ECO:0000256" key="1">
    <source>
        <dbReference type="SAM" id="MobiDB-lite"/>
    </source>
</evidence>
<feature type="region of interest" description="Disordered" evidence="1">
    <location>
        <begin position="195"/>
        <end position="262"/>
    </location>
</feature>
<keyword evidence="3" id="KW-0732">Signal</keyword>
<proteinExistence type="predicted"/>
<evidence type="ECO:0000313" key="4">
    <source>
        <dbReference type="EMBL" id="GAX26607.1"/>
    </source>
</evidence>
<accession>A0A1Z5KK79</accession>
<evidence type="ECO:0000313" key="5">
    <source>
        <dbReference type="Proteomes" id="UP000198406"/>
    </source>
</evidence>